<dbReference type="InterPro" id="IPR008136">
    <property type="entry name" value="CinA_C"/>
</dbReference>
<dbReference type="AlphaFoldDB" id="A0AAC9D5N5"/>
<dbReference type="Pfam" id="PF02464">
    <property type="entry name" value="CinA"/>
    <property type="match status" value="1"/>
</dbReference>
<name>A0AAC9D5N5_9FLAO</name>
<dbReference type="RefSeq" id="WP_066034793.1">
    <property type="nucleotide sequence ID" value="NZ_CP016907.1"/>
</dbReference>
<dbReference type="EC" id="3.5.1.42" evidence="2"/>
<evidence type="ECO:0000313" key="2">
    <source>
        <dbReference type="EMBL" id="AOC97044.1"/>
    </source>
</evidence>
<dbReference type="GO" id="GO:0019159">
    <property type="term" value="F:nicotinamide-nucleotide amidase activity"/>
    <property type="evidence" value="ECO:0007669"/>
    <property type="project" value="UniProtKB-EC"/>
</dbReference>
<proteinExistence type="predicted"/>
<dbReference type="Gene3D" id="3.90.950.20">
    <property type="entry name" value="CinA-like"/>
    <property type="match status" value="1"/>
</dbReference>
<dbReference type="EMBL" id="CP016907">
    <property type="protein sequence ID" value="AOC97044.1"/>
    <property type="molecule type" value="Genomic_DNA"/>
</dbReference>
<dbReference type="InterPro" id="IPR036653">
    <property type="entry name" value="CinA-like_C"/>
</dbReference>
<keyword evidence="2" id="KW-0378">Hydrolase</keyword>
<evidence type="ECO:0000313" key="3">
    <source>
        <dbReference type="Proteomes" id="UP000093276"/>
    </source>
</evidence>
<reference evidence="2 3" key="1">
    <citation type="submission" date="2016-08" db="EMBL/GenBank/DDBJ databases">
        <title>Complete genome sequence of Flavobacterium johnsoniae strain GSE09, a volatile-producing biocontrol agent isolated from cucumber (Cucumis sativus).</title>
        <authorList>
            <person name="Jeong J.-J."/>
            <person name="Oh J.Y."/>
            <person name="Jim Y.J."/>
            <person name="Sang M.K."/>
            <person name="Kim K.D."/>
        </authorList>
    </citation>
    <scope>NUCLEOTIDE SEQUENCE [LARGE SCALE GENOMIC DNA]</scope>
    <source>
        <strain evidence="2 3">GSE09</strain>
    </source>
</reference>
<dbReference type="KEGG" id="fjg:BB050_03966"/>
<feature type="domain" description="CinA C-terminal" evidence="1">
    <location>
        <begin position="7"/>
        <end position="155"/>
    </location>
</feature>
<organism evidence="2 3">
    <name type="scientific">Flavobacterium anhuiense</name>
    <dbReference type="NCBI Taxonomy" id="459526"/>
    <lineage>
        <taxon>Bacteria</taxon>
        <taxon>Pseudomonadati</taxon>
        <taxon>Bacteroidota</taxon>
        <taxon>Flavobacteriia</taxon>
        <taxon>Flavobacteriales</taxon>
        <taxon>Flavobacteriaceae</taxon>
        <taxon>Flavobacterium</taxon>
    </lineage>
</organism>
<dbReference type="Proteomes" id="UP000093276">
    <property type="component" value="Chromosome"/>
</dbReference>
<sequence length="160" mass="17650">MPSEIVMKCSAALKRKKWNVSFAESVTAGRLASEFSMTKNSGAILRGGIVCYEAFVKEQLLHVPHEMIQKHSAESAEVTKLLAQQTAKLFNAKVTAAITGLSSPGGSETRQKPVGTIFFYIITPTEQIRHRELFHGTPEQIVMQAVDKTAQLIHDAIERL</sequence>
<protein>
    <submittedName>
        <fullName evidence="2">Nicotinamide-nucleotide amidohydrolase PncC</fullName>
        <ecNumber evidence="2">3.5.1.42</ecNumber>
    </submittedName>
</protein>
<gene>
    <name evidence="2" type="primary">pncC_3</name>
    <name evidence="2" type="ORF">BB050_03966</name>
</gene>
<dbReference type="NCBIfam" id="TIGR00199">
    <property type="entry name" value="PncC_domain"/>
    <property type="match status" value="1"/>
</dbReference>
<evidence type="ECO:0000259" key="1">
    <source>
        <dbReference type="Pfam" id="PF02464"/>
    </source>
</evidence>
<dbReference type="SUPFAM" id="SSF142433">
    <property type="entry name" value="CinA-like"/>
    <property type="match status" value="1"/>
</dbReference>
<dbReference type="GeneID" id="32309848"/>
<accession>A0AAC9D5N5</accession>